<dbReference type="GO" id="GO:1901135">
    <property type="term" value="P:carbohydrate derivative metabolic process"/>
    <property type="evidence" value="ECO:0007669"/>
    <property type="project" value="UniProtKB-ARBA"/>
</dbReference>
<dbReference type="RefSeq" id="WP_100920153.1">
    <property type="nucleotide sequence ID" value="NZ_CP020370.1"/>
</dbReference>
<dbReference type="KEGG" id="tsy:THSYN_16715"/>
<proteinExistence type="predicted"/>
<feature type="domain" description="Glycosyltransferase subfamily 4-like N-terminal" evidence="2">
    <location>
        <begin position="16"/>
        <end position="171"/>
    </location>
</feature>
<dbReference type="Pfam" id="PF13579">
    <property type="entry name" value="Glyco_trans_4_4"/>
    <property type="match status" value="1"/>
</dbReference>
<dbReference type="Pfam" id="PF00534">
    <property type="entry name" value="Glycos_transf_1"/>
    <property type="match status" value="1"/>
</dbReference>
<accession>A0A2K8UA07</accession>
<evidence type="ECO:0000259" key="2">
    <source>
        <dbReference type="Pfam" id="PF13579"/>
    </source>
</evidence>
<reference evidence="3 4" key="1">
    <citation type="submission" date="2017-03" db="EMBL/GenBank/DDBJ databases">
        <title>Complete genome sequence of Candidatus 'Thiodictyon syntrophicum' sp. nov. strain Cad16T, a photolithoautotroph purple sulfur bacterium isolated from an alpine meromictic lake.</title>
        <authorList>
            <person name="Luedin S.M."/>
            <person name="Pothier J.F."/>
            <person name="Danza F."/>
            <person name="Storelli N."/>
            <person name="Wittwer M."/>
            <person name="Tonolla M."/>
        </authorList>
    </citation>
    <scope>NUCLEOTIDE SEQUENCE [LARGE SCALE GENOMIC DNA]</scope>
    <source>
        <strain evidence="3 4">Cad16T</strain>
    </source>
</reference>
<dbReference type="SUPFAM" id="SSF53756">
    <property type="entry name" value="UDP-Glycosyltransferase/glycogen phosphorylase"/>
    <property type="match status" value="1"/>
</dbReference>
<keyword evidence="4" id="KW-1185">Reference proteome</keyword>
<dbReference type="Proteomes" id="UP000232638">
    <property type="component" value="Chromosome"/>
</dbReference>
<keyword evidence="3" id="KW-0808">Transferase</keyword>
<feature type="domain" description="Glycosyl transferase family 1" evidence="1">
    <location>
        <begin position="198"/>
        <end position="349"/>
    </location>
</feature>
<dbReference type="EMBL" id="CP020370">
    <property type="protein sequence ID" value="AUB82423.1"/>
    <property type="molecule type" value="Genomic_DNA"/>
</dbReference>
<gene>
    <name evidence="3" type="ORF">THSYN_16715</name>
</gene>
<dbReference type="InterPro" id="IPR028098">
    <property type="entry name" value="Glyco_trans_4-like_N"/>
</dbReference>
<organism evidence="3 4">
    <name type="scientific">Candidatus Thiodictyon syntrophicum</name>
    <dbReference type="NCBI Taxonomy" id="1166950"/>
    <lineage>
        <taxon>Bacteria</taxon>
        <taxon>Pseudomonadati</taxon>
        <taxon>Pseudomonadota</taxon>
        <taxon>Gammaproteobacteria</taxon>
        <taxon>Chromatiales</taxon>
        <taxon>Chromatiaceae</taxon>
        <taxon>Thiodictyon</taxon>
    </lineage>
</organism>
<dbReference type="Gene3D" id="3.40.50.2000">
    <property type="entry name" value="Glycogen Phosphorylase B"/>
    <property type="match status" value="2"/>
</dbReference>
<dbReference type="OrthoDB" id="9792269at2"/>
<evidence type="ECO:0000313" key="3">
    <source>
        <dbReference type="EMBL" id="AUB82423.1"/>
    </source>
</evidence>
<dbReference type="GO" id="GO:0016757">
    <property type="term" value="F:glycosyltransferase activity"/>
    <property type="evidence" value="ECO:0007669"/>
    <property type="project" value="InterPro"/>
</dbReference>
<dbReference type="InterPro" id="IPR001296">
    <property type="entry name" value="Glyco_trans_1"/>
</dbReference>
<protein>
    <submittedName>
        <fullName evidence="3">Glycosyl transferase</fullName>
    </submittedName>
</protein>
<name>A0A2K8UA07_9GAMM</name>
<dbReference type="CDD" id="cd03811">
    <property type="entry name" value="GT4_GT28_WabH-like"/>
    <property type="match status" value="1"/>
</dbReference>
<dbReference type="PANTHER" id="PTHR12526:SF630">
    <property type="entry name" value="GLYCOSYLTRANSFERASE"/>
    <property type="match status" value="1"/>
</dbReference>
<dbReference type="PANTHER" id="PTHR12526">
    <property type="entry name" value="GLYCOSYLTRANSFERASE"/>
    <property type="match status" value="1"/>
</dbReference>
<sequence>MGLNRIACFFSTSGHSGVDRAAGHLIPALARRGYAVDLLKVRRHGPDLPEIPPGVRVIDLGSRHTYACLPMVAAYLRRARPAVLLSDKDRVNRTALFARTLARVPTRLVFSSGTTISIDLATRGPLERWVQRNSMGRLYPFADQVIVTSSGVADDMAAYTGLARGLIRVAPSPVIPEALFTTKPPRPDHPWLGDPAAPLILSVGELCHRKGFDTLLRAFARVRAQRPCRLMILGRGGAREALLALAAELGVAADFALPGYCTEPYAYMAHADLFAFTSRWEGLGFVLIEALAVGTPVVSTDCPSGPREVLADGRYGPLVPVDDDAALAAALTATLDHPLPAARLREAARPYGIEASTDAYLNAMGLPPCPE</sequence>
<dbReference type="AlphaFoldDB" id="A0A2K8UA07"/>
<evidence type="ECO:0000259" key="1">
    <source>
        <dbReference type="Pfam" id="PF00534"/>
    </source>
</evidence>
<evidence type="ECO:0000313" key="4">
    <source>
        <dbReference type="Proteomes" id="UP000232638"/>
    </source>
</evidence>